<dbReference type="EMBL" id="CP135990">
    <property type="protein sequence ID" value="WPA90980.1"/>
    <property type="molecule type" value="Genomic_DNA"/>
</dbReference>
<dbReference type="Proteomes" id="UP001302443">
    <property type="component" value="Chromosome"/>
</dbReference>
<keyword evidence="1" id="KW-1133">Transmembrane helix</keyword>
<evidence type="ECO:0000313" key="2">
    <source>
        <dbReference type="EMBL" id="WPA90980.1"/>
    </source>
</evidence>
<evidence type="ECO:0000256" key="1">
    <source>
        <dbReference type="SAM" id="Phobius"/>
    </source>
</evidence>
<dbReference type="RefSeq" id="WP_286268696.1">
    <property type="nucleotide sequence ID" value="NZ_CP135990.1"/>
</dbReference>
<keyword evidence="1" id="KW-0472">Membrane</keyword>
<feature type="transmembrane region" description="Helical" evidence="1">
    <location>
        <begin position="85"/>
        <end position="106"/>
    </location>
</feature>
<proteinExistence type="predicted"/>
<evidence type="ECO:0000313" key="3">
    <source>
        <dbReference type="Proteomes" id="UP001302443"/>
    </source>
</evidence>
<dbReference type="SUPFAM" id="SSF58100">
    <property type="entry name" value="Bacterial hemolysins"/>
    <property type="match status" value="1"/>
</dbReference>
<protein>
    <recommendedName>
        <fullName evidence="4">MotA/TolQ/ExbB proton channel family protein</fullName>
    </recommendedName>
</protein>
<name>A0ABZ0MZP6_9GAMM</name>
<sequence>MTFHDFLNFLLPEFDITQIIFGGLMLTLVLVSIVLLYVQANEKTWDKKWQTHIVTDESGNVDLEQSSINEISHSIASPAEKMIDVMPGILLIIGLLGTFLGLGIALNKASDILIDANSAGMDDAMANLMGMMEGLGTKFKTSTWGIIAFLLLKSWSAFKGYDEKRLHWCVQKISHLLHESKRKAFEEKEKVQQLFLGALEKLDSGMIREGNANRTSLSNINDTIGALHKTLDDQNKKFQIQHDKATAQLAEIITSSNSTVSAFEQFTTLYSQHTDKQLSQLNHVSQALSSYISTSNEVSTKQLDALTDTRNSLQEFIALNSDNLNTIKSSAQTMSDSAHAMGDSAQSLRDAIDEFKMGVGDVLGTIKDDLGSTIDAMGSSFSENMQNISSSMTQATGGISDAVTTLSENVGNTMTSVNESINDSMRKQSAAQHEFISVSSSLGTDVGVMKTLIEDLSERILSSLSAISSSNRQVASLNSKYNEITEQSINSANSIQELVEQLKTIQFNNPLQPSLDAITKDINRVIAGIEKLNMGMPEKETATKVINTLTEHLSKNTLELQDIKSVLLSPKLTSTPDNLQKLLADANSSLKQINKNLDGMNLVNLQNEAS</sequence>
<accession>A0ABZ0MZP6</accession>
<feature type="transmembrane region" description="Helical" evidence="1">
    <location>
        <begin position="16"/>
        <end position="38"/>
    </location>
</feature>
<keyword evidence="1" id="KW-0812">Transmembrane</keyword>
<reference evidence="2 3" key="1">
    <citation type="submission" date="2023-09" db="EMBL/GenBank/DDBJ databases">
        <title>Genomic Revisitation and Reclassification of the Genus Providencia.</title>
        <authorList>
            <person name="Dong X."/>
        </authorList>
    </citation>
    <scope>NUCLEOTIDE SEQUENCE [LARGE SCALE GENOMIC DNA]</scope>
    <source>
        <strain evidence="2 3">D4759</strain>
    </source>
</reference>
<evidence type="ECO:0008006" key="4">
    <source>
        <dbReference type="Google" id="ProtNLM"/>
    </source>
</evidence>
<gene>
    <name evidence="2" type="ORF">QS795_010825</name>
</gene>
<keyword evidence="3" id="KW-1185">Reference proteome</keyword>
<organism evidence="2 3">
    <name type="scientific">Providencia zhijiangensis</name>
    <dbReference type="NCBI Taxonomy" id="3053982"/>
    <lineage>
        <taxon>Bacteria</taxon>
        <taxon>Pseudomonadati</taxon>
        <taxon>Pseudomonadota</taxon>
        <taxon>Gammaproteobacteria</taxon>
        <taxon>Enterobacterales</taxon>
        <taxon>Morganellaceae</taxon>
        <taxon>Providencia</taxon>
    </lineage>
</organism>
<dbReference type="Gene3D" id="1.20.120.20">
    <property type="entry name" value="Apolipoprotein"/>
    <property type="match status" value="1"/>
</dbReference>